<proteinExistence type="predicted"/>
<sequence>MKVVVTGSGDLDPSLALWHCGGAKLVVTVTVTVDAALWDPPRIRAARAPR</sequence>
<organism evidence="1 2">
    <name type="scientific">Planotetraspora mira</name>
    <dbReference type="NCBI Taxonomy" id="58121"/>
    <lineage>
        <taxon>Bacteria</taxon>
        <taxon>Bacillati</taxon>
        <taxon>Actinomycetota</taxon>
        <taxon>Actinomycetes</taxon>
        <taxon>Streptosporangiales</taxon>
        <taxon>Streptosporangiaceae</taxon>
        <taxon>Planotetraspora</taxon>
    </lineage>
</organism>
<protein>
    <submittedName>
        <fullName evidence="1">Uncharacterized protein</fullName>
    </submittedName>
</protein>
<dbReference type="RefSeq" id="WP_203957276.1">
    <property type="nucleotide sequence ID" value="NZ_BOOO01000040.1"/>
</dbReference>
<reference evidence="1 2" key="1">
    <citation type="submission" date="2021-01" db="EMBL/GenBank/DDBJ databases">
        <title>Whole genome shotgun sequence of Planotetraspora mira NBRC 15435.</title>
        <authorList>
            <person name="Komaki H."/>
            <person name="Tamura T."/>
        </authorList>
    </citation>
    <scope>NUCLEOTIDE SEQUENCE [LARGE SCALE GENOMIC DNA]</scope>
    <source>
        <strain evidence="1 2">NBRC 15435</strain>
    </source>
</reference>
<accession>A0A8J3TWQ8</accession>
<dbReference type="AlphaFoldDB" id="A0A8J3TWQ8"/>
<comment type="caution">
    <text evidence="1">The sequence shown here is derived from an EMBL/GenBank/DDBJ whole genome shotgun (WGS) entry which is preliminary data.</text>
</comment>
<evidence type="ECO:0000313" key="1">
    <source>
        <dbReference type="EMBL" id="GII33436.1"/>
    </source>
</evidence>
<dbReference type="EMBL" id="BOOO01000040">
    <property type="protein sequence ID" value="GII33436.1"/>
    <property type="molecule type" value="Genomic_DNA"/>
</dbReference>
<gene>
    <name evidence="1" type="ORF">Pmi06nite_68780</name>
</gene>
<evidence type="ECO:0000313" key="2">
    <source>
        <dbReference type="Proteomes" id="UP000650628"/>
    </source>
</evidence>
<keyword evidence="2" id="KW-1185">Reference proteome</keyword>
<name>A0A8J3TWQ8_9ACTN</name>
<dbReference type="Proteomes" id="UP000650628">
    <property type="component" value="Unassembled WGS sequence"/>
</dbReference>